<dbReference type="Proteomes" id="UP001162030">
    <property type="component" value="Chromosome"/>
</dbReference>
<dbReference type="PROSITE" id="PS50110">
    <property type="entry name" value="RESPONSE_REGULATORY"/>
    <property type="match status" value="1"/>
</dbReference>
<evidence type="ECO:0000313" key="3">
    <source>
        <dbReference type="EMBL" id="CAI8904521.1"/>
    </source>
</evidence>
<accession>A0ABM9I5G9</accession>
<proteinExistence type="predicted"/>
<evidence type="ECO:0000259" key="2">
    <source>
        <dbReference type="PROSITE" id="PS50110"/>
    </source>
</evidence>
<protein>
    <recommendedName>
        <fullName evidence="2">Response regulatory domain-containing protein</fullName>
    </recommendedName>
</protein>
<organism evidence="3 4">
    <name type="scientific">Methylocaldum szegediense</name>
    <dbReference type="NCBI Taxonomy" id="73780"/>
    <lineage>
        <taxon>Bacteria</taxon>
        <taxon>Pseudomonadati</taxon>
        <taxon>Pseudomonadota</taxon>
        <taxon>Gammaproteobacteria</taxon>
        <taxon>Methylococcales</taxon>
        <taxon>Methylococcaceae</taxon>
        <taxon>Methylocaldum</taxon>
    </lineage>
</organism>
<dbReference type="InterPro" id="IPR011006">
    <property type="entry name" value="CheY-like_superfamily"/>
</dbReference>
<sequence>MPQTRQAVLIAISGYGQHQDRYRSLAAGFNHHFAKPVRLEDITRVVAECRATTPDSGSSVKSSSSP</sequence>
<reference evidence="3 4" key="1">
    <citation type="submission" date="2023-03" db="EMBL/GenBank/DDBJ databases">
        <authorList>
            <person name="Pearce D."/>
        </authorList>
    </citation>
    <scope>NUCLEOTIDE SEQUENCE [LARGE SCALE GENOMIC DNA]</scope>
    <source>
        <strain evidence="3">Msz</strain>
    </source>
</reference>
<evidence type="ECO:0000313" key="4">
    <source>
        <dbReference type="Proteomes" id="UP001162030"/>
    </source>
</evidence>
<gene>
    <name evidence="3" type="ORF">MSZNOR_3513</name>
</gene>
<dbReference type="SUPFAM" id="SSF52172">
    <property type="entry name" value="CheY-like"/>
    <property type="match status" value="1"/>
</dbReference>
<feature type="domain" description="Response regulatory" evidence="2">
    <location>
        <begin position="1"/>
        <end position="50"/>
    </location>
</feature>
<evidence type="ECO:0000256" key="1">
    <source>
        <dbReference type="PROSITE-ProRule" id="PRU00169"/>
    </source>
</evidence>
<name>A0ABM9I5G9_9GAMM</name>
<dbReference type="Gene3D" id="3.40.50.2300">
    <property type="match status" value="1"/>
</dbReference>
<keyword evidence="4" id="KW-1185">Reference proteome</keyword>
<dbReference type="InterPro" id="IPR001789">
    <property type="entry name" value="Sig_transdc_resp-reg_receiver"/>
</dbReference>
<comment type="caution">
    <text evidence="1">Lacks conserved residue(s) required for the propagation of feature annotation.</text>
</comment>
<dbReference type="RefSeq" id="WP_317963368.1">
    <property type="nucleotide sequence ID" value="NZ_OX458333.1"/>
</dbReference>
<dbReference type="EMBL" id="OX458333">
    <property type="protein sequence ID" value="CAI8904521.1"/>
    <property type="molecule type" value="Genomic_DNA"/>
</dbReference>